<dbReference type="Pfam" id="PF07728">
    <property type="entry name" value="AAA_5"/>
    <property type="match status" value="1"/>
</dbReference>
<dbReference type="OrthoDB" id="306787at2759"/>
<dbReference type="GO" id="GO:0005634">
    <property type="term" value="C:nucleus"/>
    <property type="evidence" value="ECO:0007669"/>
    <property type="project" value="TreeGrafter"/>
</dbReference>
<dbReference type="PANTHER" id="PTHR48103:SF2">
    <property type="entry name" value="MIDASIN"/>
    <property type="match status" value="1"/>
</dbReference>
<dbReference type="SUPFAM" id="SSF52540">
    <property type="entry name" value="P-loop containing nucleoside triphosphate hydrolases"/>
    <property type="match status" value="2"/>
</dbReference>
<dbReference type="GO" id="GO:0000055">
    <property type="term" value="P:ribosomal large subunit export from nucleus"/>
    <property type="evidence" value="ECO:0007669"/>
    <property type="project" value="TreeGrafter"/>
</dbReference>
<evidence type="ECO:0000256" key="3">
    <source>
        <dbReference type="SAM" id="Coils"/>
    </source>
</evidence>
<gene>
    <name evidence="5" type="ORF">EZS28_036065</name>
</gene>
<dbReference type="EMBL" id="SNRW01017384">
    <property type="protein sequence ID" value="KAA6368408.1"/>
    <property type="molecule type" value="Genomic_DNA"/>
</dbReference>
<dbReference type="GO" id="GO:0000027">
    <property type="term" value="P:ribosomal large subunit assembly"/>
    <property type="evidence" value="ECO:0007669"/>
    <property type="project" value="TreeGrafter"/>
</dbReference>
<protein>
    <recommendedName>
        <fullName evidence="4">ATPase dynein-related AAA domain-containing protein</fullName>
    </recommendedName>
</protein>
<reference evidence="5 6" key="1">
    <citation type="submission" date="2019-03" db="EMBL/GenBank/DDBJ databases">
        <title>Single cell metagenomics reveals metabolic interactions within the superorganism composed of flagellate Streblomastix strix and complex community of Bacteroidetes bacteria on its surface.</title>
        <authorList>
            <person name="Treitli S.C."/>
            <person name="Kolisko M."/>
            <person name="Husnik F."/>
            <person name="Keeling P."/>
            <person name="Hampl V."/>
        </authorList>
    </citation>
    <scope>NUCLEOTIDE SEQUENCE [LARGE SCALE GENOMIC DNA]</scope>
    <source>
        <strain evidence="5">ST1C</strain>
    </source>
</reference>
<evidence type="ECO:0000259" key="4">
    <source>
        <dbReference type="Pfam" id="PF07728"/>
    </source>
</evidence>
<feature type="domain" description="ATPase dynein-related AAA" evidence="4">
    <location>
        <begin position="430"/>
        <end position="550"/>
    </location>
</feature>
<keyword evidence="1" id="KW-0547">Nucleotide-binding</keyword>
<dbReference type="GO" id="GO:0030687">
    <property type="term" value="C:preribosome, large subunit precursor"/>
    <property type="evidence" value="ECO:0007669"/>
    <property type="project" value="TreeGrafter"/>
</dbReference>
<dbReference type="GO" id="GO:0005524">
    <property type="term" value="F:ATP binding"/>
    <property type="evidence" value="ECO:0007669"/>
    <property type="project" value="UniProtKB-KW"/>
</dbReference>
<dbReference type="InterPro" id="IPR011704">
    <property type="entry name" value="ATPase_dyneun-rel_AAA"/>
</dbReference>
<dbReference type="Proteomes" id="UP000324800">
    <property type="component" value="Unassembled WGS sequence"/>
</dbReference>
<feature type="non-terminal residue" evidence="5">
    <location>
        <position position="1"/>
    </location>
</feature>
<feature type="coiled-coil region" evidence="3">
    <location>
        <begin position="1"/>
        <end position="61"/>
    </location>
</feature>
<dbReference type="PANTHER" id="PTHR48103">
    <property type="entry name" value="MIDASIN-RELATED"/>
    <property type="match status" value="1"/>
</dbReference>
<comment type="caution">
    <text evidence="5">The sequence shown here is derived from an EMBL/GenBank/DDBJ whole genome shotgun (WGS) entry which is preliminary data.</text>
</comment>
<name>A0A5J4UCZ7_9EUKA</name>
<dbReference type="AlphaFoldDB" id="A0A5J4UCZ7"/>
<evidence type="ECO:0000313" key="6">
    <source>
        <dbReference type="Proteomes" id="UP000324800"/>
    </source>
</evidence>
<evidence type="ECO:0000313" key="5">
    <source>
        <dbReference type="EMBL" id="KAA6368408.1"/>
    </source>
</evidence>
<keyword evidence="3" id="KW-0175">Coiled coil</keyword>
<feature type="non-terminal residue" evidence="5">
    <location>
        <position position="811"/>
    </location>
</feature>
<organism evidence="5 6">
    <name type="scientific">Streblomastix strix</name>
    <dbReference type="NCBI Taxonomy" id="222440"/>
    <lineage>
        <taxon>Eukaryota</taxon>
        <taxon>Metamonada</taxon>
        <taxon>Preaxostyla</taxon>
        <taxon>Oxymonadida</taxon>
        <taxon>Streblomastigidae</taxon>
        <taxon>Streblomastix</taxon>
    </lineage>
</organism>
<dbReference type="InterPro" id="IPR027417">
    <property type="entry name" value="P-loop_NTPase"/>
</dbReference>
<sequence>KERIRLQEEAKEKERIRLQEEEKEKERIRLQEEAKEKERIRLEEEERIRKVEERMKNFQEYITSNYQGIIPIGWSDDLLEEDEQYYFIRVEIIVDYPANLDITALTVVDPNNPEQPDPNQPGFHFVDFEVDKQNISDSINQISSSSQSKTDNEMRTAIAVPAFCVQVGEKNCFYSLHHSTLGWKHGVKPRLHKIEDYDENDGMITYRVKLTTEIGILRGDEYIQHKLRNNLQVPFFAALESVIPNVPESALRGAFDLIQRSNNDELLKFALAYKDSAVAQYSLDILTSRKVSLFTIASKFKDLNIVSDDPRLSTAITSLIHIKNLQQHQKDKEQTNEQKKFKQPQVNERYSNGFLCDRKSIFVDQVVPDRLLLETAQQLNNTREGNNNLEYANELLRIGHISERIPRFITTLSAKQRLDIVSYALRSGVPLLIQGPTSASKSLTAQVASVGLYGQFPLIYALSEQTEVGDLLGRKMLRRRGTSMLSYVPGVLAEAYEKGRVLLLDEFDLCPPKVLSSILSALDGSTIEVDGRQIVRHQNFRVIATLNGETEGFTSQQRNILTSEVLARFRTISFPLMSREECNEIFSQLLQKSYSQYEQQSKQISDIHKSVEKYYVSDQRTDKSRGYAAMTLRNFSYALDLMVLDKLQPRDACTISYLAQIPTADRAQFNKQIDVLGSSDNFQKLRDEIIKTAKEIYIHPHPQFIDAAVYAINAARAGLHVLLEGPSGSGLTTLARFVAKFCTNKTTQNIPNEIPIVLLGPESTVENIIGSFKPQEVSGEETDLTKLIKWENGPLLIASQAGIPVILDRID</sequence>
<proteinExistence type="predicted"/>
<accession>A0A5J4UCZ7</accession>
<dbReference type="Gene3D" id="3.40.50.300">
    <property type="entry name" value="P-loop containing nucleotide triphosphate hydrolases"/>
    <property type="match status" value="2"/>
</dbReference>
<evidence type="ECO:0000256" key="1">
    <source>
        <dbReference type="ARBA" id="ARBA00022741"/>
    </source>
</evidence>
<keyword evidence="2" id="KW-0067">ATP-binding</keyword>
<dbReference type="GO" id="GO:0016887">
    <property type="term" value="F:ATP hydrolysis activity"/>
    <property type="evidence" value="ECO:0007669"/>
    <property type="project" value="InterPro"/>
</dbReference>
<evidence type="ECO:0000256" key="2">
    <source>
        <dbReference type="ARBA" id="ARBA00022840"/>
    </source>
</evidence>